<name>A0A811LLH5_9BILA</name>
<dbReference type="InterPro" id="IPR029058">
    <property type="entry name" value="AB_hydrolase_fold"/>
</dbReference>
<dbReference type="Pfam" id="PF00135">
    <property type="entry name" value="COesterase"/>
    <property type="match status" value="1"/>
</dbReference>
<keyword evidence="3" id="KW-1185">Reference proteome</keyword>
<dbReference type="Proteomes" id="UP000614601">
    <property type="component" value="Unassembled WGS sequence"/>
</dbReference>
<dbReference type="SUPFAM" id="SSF53474">
    <property type="entry name" value="alpha/beta-Hydrolases"/>
    <property type="match status" value="1"/>
</dbReference>
<dbReference type="EMBL" id="CAJFCW020000006">
    <property type="protein sequence ID" value="CAG9123625.1"/>
    <property type="molecule type" value="Genomic_DNA"/>
</dbReference>
<dbReference type="OrthoDB" id="3200163at2759"/>
<organism evidence="2 3">
    <name type="scientific">Bursaphelenchus okinawaensis</name>
    <dbReference type="NCBI Taxonomy" id="465554"/>
    <lineage>
        <taxon>Eukaryota</taxon>
        <taxon>Metazoa</taxon>
        <taxon>Ecdysozoa</taxon>
        <taxon>Nematoda</taxon>
        <taxon>Chromadorea</taxon>
        <taxon>Rhabditida</taxon>
        <taxon>Tylenchina</taxon>
        <taxon>Tylenchomorpha</taxon>
        <taxon>Aphelenchoidea</taxon>
        <taxon>Aphelenchoididae</taxon>
        <taxon>Bursaphelenchus</taxon>
    </lineage>
</organism>
<feature type="domain" description="Carboxylesterase type B" evidence="1">
    <location>
        <begin position="1"/>
        <end position="222"/>
    </location>
</feature>
<dbReference type="AlphaFoldDB" id="A0A811LLH5"/>
<evidence type="ECO:0000313" key="2">
    <source>
        <dbReference type="EMBL" id="CAD5227778.1"/>
    </source>
</evidence>
<reference evidence="2" key="1">
    <citation type="submission" date="2020-09" db="EMBL/GenBank/DDBJ databases">
        <authorList>
            <person name="Kikuchi T."/>
        </authorList>
    </citation>
    <scope>NUCLEOTIDE SEQUENCE</scope>
    <source>
        <strain evidence="2">SH1</strain>
    </source>
</reference>
<comment type="caution">
    <text evidence="2">The sequence shown here is derived from an EMBL/GenBank/DDBJ whole genome shotgun (WGS) entry which is preliminary data.</text>
</comment>
<protein>
    <recommendedName>
        <fullName evidence="1">Carboxylesterase type B domain-containing protein</fullName>
    </recommendedName>
</protein>
<dbReference type="EMBL" id="CAJFDH010000006">
    <property type="protein sequence ID" value="CAD5227778.1"/>
    <property type="molecule type" value="Genomic_DNA"/>
</dbReference>
<dbReference type="InterPro" id="IPR002018">
    <property type="entry name" value="CarbesteraseB"/>
</dbReference>
<accession>A0A811LLH5</accession>
<dbReference type="Gene3D" id="3.40.50.1820">
    <property type="entry name" value="alpha/beta hydrolase"/>
    <property type="match status" value="1"/>
</dbReference>
<dbReference type="PANTHER" id="PTHR44590:SF3">
    <property type="entry name" value="CARBOXYLESTERASE TYPE B DOMAIN-CONTAINING PROTEIN"/>
    <property type="match status" value="1"/>
</dbReference>
<dbReference type="Proteomes" id="UP000783686">
    <property type="component" value="Unassembled WGS sequence"/>
</dbReference>
<evidence type="ECO:0000259" key="1">
    <source>
        <dbReference type="Pfam" id="PF00135"/>
    </source>
</evidence>
<evidence type="ECO:0000313" key="3">
    <source>
        <dbReference type="Proteomes" id="UP000614601"/>
    </source>
</evidence>
<gene>
    <name evidence="2" type="ORF">BOKJ2_LOCUS12343</name>
</gene>
<dbReference type="PANTHER" id="PTHR44590">
    <property type="entry name" value="CARBOXYLIC ESTER HYDROLASE-RELATED"/>
    <property type="match status" value="1"/>
</dbReference>
<proteinExistence type="predicted"/>
<sequence>MDGEFLPKPPGPMRRDCYPKPSIIGVTKYEALIFLAISGRRANQKMLAFAEDNFVRLQKLLEGKVDQTNMLSLQAFRDMYGINDMMKKDRRALGKAMVILVSDLVNNIATHSYCVKAAANGVPCWRYVMEQFQPAQTRLFNPLFPVFGATHCTDLIYLFEFNFFQQIWIPRAADRKVMYMFQTYFTNFIKYGDPNISSSDEKGGFDQNLIKWDPVSTENASRQMFFRGEPFVGDNPDAKKLDRLLGMLGYFSENLGYDITNIQ</sequence>